<feature type="compositionally biased region" description="Basic residues" evidence="1">
    <location>
        <begin position="95"/>
        <end position="119"/>
    </location>
</feature>
<evidence type="ECO:0000313" key="3">
    <source>
        <dbReference type="Proteomes" id="UP000186922"/>
    </source>
</evidence>
<evidence type="ECO:0000256" key="1">
    <source>
        <dbReference type="SAM" id="MobiDB-lite"/>
    </source>
</evidence>
<reference evidence="2 3" key="1">
    <citation type="journal article" date="2016" name="Nat. Commun.">
        <title>Extremotolerant tardigrade genome and improved radiotolerance of human cultured cells by tardigrade-unique protein.</title>
        <authorList>
            <person name="Hashimoto T."/>
            <person name="Horikawa D.D."/>
            <person name="Saito Y."/>
            <person name="Kuwahara H."/>
            <person name="Kozuka-Hata H."/>
            <person name="Shin-I T."/>
            <person name="Minakuchi Y."/>
            <person name="Ohishi K."/>
            <person name="Motoyama A."/>
            <person name="Aizu T."/>
            <person name="Enomoto A."/>
            <person name="Kondo K."/>
            <person name="Tanaka S."/>
            <person name="Hara Y."/>
            <person name="Koshikawa S."/>
            <person name="Sagara H."/>
            <person name="Miura T."/>
            <person name="Yokobori S."/>
            <person name="Miyagawa K."/>
            <person name="Suzuki Y."/>
            <person name="Kubo T."/>
            <person name="Oyama M."/>
            <person name="Kohara Y."/>
            <person name="Fujiyama A."/>
            <person name="Arakawa K."/>
            <person name="Katayama T."/>
            <person name="Toyoda A."/>
            <person name="Kunieda T."/>
        </authorList>
    </citation>
    <scope>NUCLEOTIDE SEQUENCE [LARGE SCALE GENOMIC DNA]</scope>
    <source>
        <strain evidence="2 3">YOKOZUNA-1</strain>
    </source>
</reference>
<organism evidence="2 3">
    <name type="scientific">Ramazzottius varieornatus</name>
    <name type="common">Water bear</name>
    <name type="synonym">Tardigrade</name>
    <dbReference type="NCBI Taxonomy" id="947166"/>
    <lineage>
        <taxon>Eukaryota</taxon>
        <taxon>Metazoa</taxon>
        <taxon>Ecdysozoa</taxon>
        <taxon>Tardigrada</taxon>
        <taxon>Eutardigrada</taxon>
        <taxon>Parachela</taxon>
        <taxon>Hypsibioidea</taxon>
        <taxon>Ramazzottiidae</taxon>
        <taxon>Ramazzottius</taxon>
    </lineage>
</organism>
<dbReference type="AlphaFoldDB" id="A0A1D1V653"/>
<dbReference type="EMBL" id="BDGG01000002">
    <property type="protein sequence ID" value="GAU94283.1"/>
    <property type="molecule type" value="Genomic_DNA"/>
</dbReference>
<gene>
    <name evidence="2" type="primary">RvY_06083</name>
    <name evidence="2" type="synonym">RvY_06083.2</name>
    <name evidence="2" type="ORF">RvY_06083-2</name>
</gene>
<feature type="compositionally biased region" description="Low complexity" evidence="1">
    <location>
        <begin position="81"/>
        <end position="92"/>
    </location>
</feature>
<protein>
    <submittedName>
        <fullName evidence="2">Uncharacterized protein</fullName>
    </submittedName>
</protein>
<comment type="caution">
    <text evidence="2">The sequence shown here is derived from an EMBL/GenBank/DDBJ whole genome shotgun (WGS) entry which is preliminary data.</text>
</comment>
<sequence>MKVRTEYRLSLPLKHISIISGPDIRSGSECRRGSRRDAQTCRRDRCKDPLANGTQWLPIGTGCSVVNCLPVTEDEGTSLSVVLSSSPPATASRNKTTHRNAGRHRLRERRPKMARKYLK</sequence>
<accession>A0A1D1V653</accession>
<dbReference type="Proteomes" id="UP000186922">
    <property type="component" value="Unassembled WGS sequence"/>
</dbReference>
<proteinExistence type="predicted"/>
<feature type="region of interest" description="Disordered" evidence="1">
    <location>
        <begin position="81"/>
        <end position="119"/>
    </location>
</feature>
<evidence type="ECO:0000313" key="2">
    <source>
        <dbReference type="EMBL" id="GAU94283.1"/>
    </source>
</evidence>
<name>A0A1D1V653_RAMVA</name>
<keyword evidence="3" id="KW-1185">Reference proteome</keyword>